<evidence type="ECO:0000313" key="12">
    <source>
        <dbReference type="EMBL" id="KAF2670387.1"/>
    </source>
</evidence>
<keyword evidence="6" id="KW-0564">Palmitate</keyword>
<dbReference type="GO" id="GO:0006612">
    <property type="term" value="P:protein targeting to membrane"/>
    <property type="evidence" value="ECO:0007669"/>
    <property type="project" value="TreeGrafter"/>
</dbReference>
<evidence type="ECO:0000256" key="8">
    <source>
        <dbReference type="ARBA" id="ARBA00023315"/>
    </source>
</evidence>
<evidence type="ECO:0000256" key="10">
    <source>
        <dbReference type="RuleBase" id="RU079119"/>
    </source>
</evidence>
<sequence length="416" mass="47321">MGYRALAVAILAISFFTFVAFFGRLPGLRRTPIGLLHRVIWVYIPNGLRGVDKSISGGRISRSFQRGYQKLLFEKHPIVLIFFLSLITACAGLFLPAAWQYLPIYHKLGIVVLLPLPYIFTRLCNITNASSPHIVNHTNVINNLTQYPYDYKLFHPNNICRTCDLPKPARSKHCSLCRACVARADHHCIWVNNCLGRGNYKYFLSLLLSTSILLAYGAYLAYVTLKPQVAENIRQYPEWHVLEYANRTDYTGRMLCFGEWVLDVLATAFMLGGVSLGGVGFLAFLTAPLPAGLLSYHVYLIWAGMTTNESGKWGDWKEDMADGLCFITDFDTRDSWSYPSLDNNHYHPDVWKAGGWPKRSGQFLVLTGDGQHPRNLQQSIKDVVGDAEWRRVWNLKEVENVYDLGWWENAKDLLTN</sequence>
<keyword evidence="4 10" id="KW-1133">Transmembrane helix</keyword>
<dbReference type="Pfam" id="PF01529">
    <property type="entry name" value="DHHC"/>
    <property type="match status" value="1"/>
</dbReference>
<feature type="transmembrane region" description="Helical" evidence="10">
    <location>
        <begin position="78"/>
        <end position="98"/>
    </location>
</feature>
<dbReference type="Proteomes" id="UP000799302">
    <property type="component" value="Unassembled WGS sequence"/>
</dbReference>
<accession>A0A6A6UG06</accession>
<dbReference type="GO" id="GO:0016020">
    <property type="term" value="C:membrane"/>
    <property type="evidence" value="ECO:0007669"/>
    <property type="project" value="UniProtKB-SubCell"/>
</dbReference>
<comment type="domain">
    <text evidence="10">The DHHC domain is required for palmitoyltransferase activity.</text>
</comment>
<keyword evidence="5 10" id="KW-0472">Membrane</keyword>
<dbReference type="InterPro" id="IPR039859">
    <property type="entry name" value="PFA4/ZDH16/20/ERF2-like"/>
</dbReference>
<evidence type="ECO:0000256" key="9">
    <source>
        <dbReference type="ARBA" id="ARBA00048048"/>
    </source>
</evidence>
<feature type="transmembrane region" description="Helical" evidence="10">
    <location>
        <begin position="264"/>
        <end position="285"/>
    </location>
</feature>
<comment type="similarity">
    <text evidence="10">Belongs to the DHHC palmitoyltransferase family.</text>
</comment>
<dbReference type="EMBL" id="MU004234">
    <property type="protein sequence ID" value="KAF2670387.1"/>
    <property type="molecule type" value="Genomic_DNA"/>
</dbReference>
<feature type="domain" description="Palmitoyltransferase DHHC" evidence="11">
    <location>
        <begin position="155"/>
        <end position="312"/>
    </location>
</feature>
<keyword evidence="7" id="KW-0449">Lipoprotein</keyword>
<dbReference type="InterPro" id="IPR001594">
    <property type="entry name" value="Palmitoyltrfase_DHHC"/>
</dbReference>
<dbReference type="EC" id="2.3.1.225" evidence="10"/>
<feature type="transmembrane region" description="Helical" evidence="10">
    <location>
        <begin position="202"/>
        <end position="222"/>
    </location>
</feature>
<evidence type="ECO:0000256" key="2">
    <source>
        <dbReference type="ARBA" id="ARBA00022679"/>
    </source>
</evidence>
<dbReference type="GO" id="GO:0005794">
    <property type="term" value="C:Golgi apparatus"/>
    <property type="evidence" value="ECO:0007669"/>
    <property type="project" value="TreeGrafter"/>
</dbReference>
<dbReference type="PANTHER" id="PTHR22883:SF480">
    <property type="entry name" value="PALMITOYLTRANSFERASE SWF1"/>
    <property type="match status" value="1"/>
</dbReference>
<dbReference type="OrthoDB" id="9909019at2759"/>
<dbReference type="PROSITE" id="PS50216">
    <property type="entry name" value="DHHC"/>
    <property type="match status" value="1"/>
</dbReference>
<gene>
    <name evidence="12" type="ORF">BT63DRAFT_413121</name>
</gene>
<protein>
    <recommendedName>
        <fullName evidence="10">Palmitoyltransferase</fullName>
        <ecNumber evidence="10">2.3.1.225</ecNumber>
    </recommendedName>
</protein>
<reference evidence="12" key="1">
    <citation type="journal article" date="2020" name="Stud. Mycol.">
        <title>101 Dothideomycetes genomes: a test case for predicting lifestyles and emergence of pathogens.</title>
        <authorList>
            <person name="Haridas S."/>
            <person name="Albert R."/>
            <person name="Binder M."/>
            <person name="Bloem J."/>
            <person name="Labutti K."/>
            <person name="Salamov A."/>
            <person name="Andreopoulos B."/>
            <person name="Baker S."/>
            <person name="Barry K."/>
            <person name="Bills G."/>
            <person name="Bluhm B."/>
            <person name="Cannon C."/>
            <person name="Castanera R."/>
            <person name="Culley D."/>
            <person name="Daum C."/>
            <person name="Ezra D."/>
            <person name="Gonzalez J."/>
            <person name="Henrissat B."/>
            <person name="Kuo A."/>
            <person name="Liang C."/>
            <person name="Lipzen A."/>
            <person name="Lutzoni F."/>
            <person name="Magnuson J."/>
            <person name="Mondo S."/>
            <person name="Nolan M."/>
            <person name="Ohm R."/>
            <person name="Pangilinan J."/>
            <person name="Park H.-J."/>
            <person name="Ramirez L."/>
            <person name="Alfaro M."/>
            <person name="Sun H."/>
            <person name="Tritt A."/>
            <person name="Yoshinaga Y."/>
            <person name="Zwiers L.-H."/>
            <person name="Turgeon B."/>
            <person name="Goodwin S."/>
            <person name="Spatafora J."/>
            <person name="Crous P."/>
            <person name="Grigoriev I."/>
        </authorList>
    </citation>
    <scope>NUCLEOTIDE SEQUENCE</scope>
    <source>
        <strain evidence="12">CBS 115976</strain>
    </source>
</reference>
<feature type="transmembrane region" description="Helical" evidence="10">
    <location>
        <begin position="6"/>
        <end position="25"/>
    </location>
</feature>
<evidence type="ECO:0000256" key="3">
    <source>
        <dbReference type="ARBA" id="ARBA00022692"/>
    </source>
</evidence>
<name>A0A6A6UG06_9PEZI</name>
<dbReference type="GO" id="GO:0019706">
    <property type="term" value="F:protein-cysteine S-palmitoyltransferase activity"/>
    <property type="evidence" value="ECO:0007669"/>
    <property type="project" value="UniProtKB-EC"/>
</dbReference>
<evidence type="ECO:0000256" key="5">
    <source>
        <dbReference type="ARBA" id="ARBA00023136"/>
    </source>
</evidence>
<keyword evidence="8 10" id="KW-0012">Acyltransferase</keyword>
<comment type="catalytic activity">
    <reaction evidence="9 10">
        <text>L-cysteinyl-[protein] + hexadecanoyl-CoA = S-hexadecanoyl-L-cysteinyl-[protein] + CoA</text>
        <dbReference type="Rhea" id="RHEA:36683"/>
        <dbReference type="Rhea" id="RHEA-COMP:10131"/>
        <dbReference type="Rhea" id="RHEA-COMP:11032"/>
        <dbReference type="ChEBI" id="CHEBI:29950"/>
        <dbReference type="ChEBI" id="CHEBI:57287"/>
        <dbReference type="ChEBI" id="CHEBI:57379"/>
        <dbReference type="ChEBI" id="CHEBI:74151"/>
        <dbReference type="EC" id="2.3.1.225"/>
    </reaction>
</comment>
<keyword evidence="2 10" id="KW-0808">Transferase</keyword>
<dbReference type="AlphaFoldDB" id="A0A6A6UG06"/>
<comment type="subcellular location">
    <subcellularLocation>
        <location evidence="1">Membrane</location>
        <topology evidence="1">Multi-pass membrane protein</topology>
    </subcellularLocation>
</comment>
<dbReference type="GO" id="GO:0005783">
    <property type="term" value="C:endoplasmic reticulum"/>
    <property type="evidence" value="ECO:0007669"/>
    <property type="project" value="TreeGrafter"/>
</dbReference>
<keyword evidence="3 10" id="KW-0812">Transmembrane</keyword>
<evidence type="ECO:0000259" key="11">
    <source>
        <dbReference type="Pfam" id="PF01529"/>
    </source>
</evidence>
<evidence type="ECO:0000256" key="4">
    <source>
        <dbReference type="ARBA" id="ARBA00022989"/>
    </source>
</evidence>
<dbReference type="PANTHER" id="PTHR22883">
    <property type="entry name" value="ZINC FINGER DHHC DOMAIN CONTAINING PROTEIN"/>
    <property type="match status" value="1"/>
</dbReference>
<organism evidence="12 13">
    <name type="scientific">Microthyrium microscopicum</name>
    <dbReference type="NCBI Taxonomy" id="703497"/>
    <lineage>
        <taxon>Eukaryota</taxon>
        <taxon>Fungi</taxon>
        <taxon>Dikarya</taxon>
        <taxon>Ascomycota</taxon>
        <taxon>Pezizomycotina</taxon>
        <taxon>Dothideomycetes</taxon>
        <taxon>Dothideomycetes incertae sedis</taxon>
        <taxon>Microthyriales</taxon>
        <taxon>Microthyriaceae</taxon>
        <taxon>Microthyrium</taxon>
    </lineage>
</organism>
<evidence type="ECO:0000256" key="6">
    <source>
        <dbReference type="ARBA" id="ARBA00023139"/>
    </source>
</evidence>
<evidence type="ECO:0000313" key="13">
    <source>
        <dbReference type="Proteomes" id="UP000799302"/>
    </source>
</evidence>
<evidence type="ECO:0000256" key="1">
    <source>
        <dbReference type="ARBA" id="ARBA00004141"/>
    </source>
</evidence>
<proteinExistence type="inferred from homology"/>
<feature type="transmembrane region" description="Helical" evidence="10">
    <location>
        <begin position="104"/>
        <end position="121"/>
    </location>
</feature>
<evidence type="ECO:0000256" key="7">
    <source>
        <dbReference type="ARBA" id="ARBA00023288"/>
    </source>
</evidence>
<keyword evidence="13" id="KW-1185">Reference proteome</keyword>